<evidence type="ECO:0000259" key="2">
    <source>
        <dbReference type="SMART" id="SM00278"/>
    </source>
</evidence>
<dbReference type="SUPFAM" id="SSF47781">
    <property type="entry name" value="RuvA domain 2-like"/>
    <property type="match status" value="1"/>
</dbReference>
<gene>
    <name evidence="3" type="ORF">QE367_000598</name>
</gene>
<dbReference type="EMBL" id="JAVIZA010000001">
    <property type="protein sequence ID" value="MDR6166394.1"/>
    <property type="molecule type" value="Genomic_DNA"/>
</dbReference>
<comment type="caution">
    <text evidence="3">The sequence shown here is derived from an EMBL/GenBank/DDBJ whole genome shotgun (WGS) entry which is preliminary data.</text>
</comment>
<dbReference type="Proteomes" id="UP001260188">
    <property type="component" value="Unassembled WGS sequence"/>
</dbReference>
<dbReference type="InterPro" id="IPR019554">
    <property type="entry name" value="Soluble_ligand-bd"/>
</dbReference>
<dbReference type="InterPro" id="IPR003583">
    <property type="entry name" value="Hlx-hairpin-Hlx_DNA-bd_motif"/>
</dbReference>
<dbReference type="InterPro" id="IPR004509">
    <property type="entry name" value="Competence_ComEA_HhH"/>
</dbReference>
<reference evidence="3 4" key="1">
    <citation type="submission" date="2023-08" db="EMBL/GenBank/DDBJ databases">
        <title>Functional and genomic diversity of the sorghum phyllosphere microbiome.</title>
        <authorList>
            <person name="Shade A."/>
        </authorList>
    </citation>
    <scope>NUCLEOTIDE SEQUENCE [LARGE SCALE GENOMIC DNA]</scope>
    <source>
        <strain evidence="3 4">SORGH_AS_0919</strain>
    </source>
</reference>
<dbReference type="PANTHER" id="PTHR21180:SF32">
    <property type="entry name" value="ENDONUCLEASE_EXONUCLEASE_PHOSPHATASE FAMILY DOMAIN-CONTAINING PROTEIN 1"/>
    <property type="match status" value="1"/>
</dbReference>
<dbReference type="InterPro" id="IPR010994">
    <property type="entry name" value="RuvA_2-like"/>
</dbReference>
<proteinExistence type="predicted"/>
<dbReference type="PANTHER" id="PTHR21180">
    <property type="entry name" value="ENDONUCLEASE/EXONUCLEASE/PHOSPHATASE FAMILY DOMAIN-CONTAINING PROTEIN 1"/>
    <property type="match status" value="1"/>
</dbReference>
<organism evidence="3 4">
    <name type="scientific">Microbacterium paludicola</name>
    <dbReference type="NCBI Taxonomy" id="300019"/>
    <lineage>
        <taxon>Bacteria</taxon>
        <taxon>Bacillati</taxon>
        <taxon>Actinomycetota</taxon>
        <taxon>Actinomycetes</taxon>
        <taxon>Micrococcales</taxon>
        <taxon>Microbacteriaceae</taxon>
        <taxon>Microbacterium</taxon>
    </lineage>
</organism>
<keyword evidence="4" id="KW-1185">Reference proteome</keyword>
<evidence type="ECO:0000313" key="3">
    <source>
        <dbReference type="EMBL" id="MDR6166394.1"/>
    </source>
</evidence>
<feature type="domain" description="Helix-hairpin-helix DNA-binding motif class 1" evidence="2">
    <location>
        <begin position="152"/>
        <end position="171"/>
    </location>
</feature>
<dbReference type="SMART" id="SM00278">
    <property type="entry name" value="HhH1"/>
    <property type="match status" value="2"/>
</dbReference>
<evidence type="ECO:0000313" key="4">
    <source>
        <dbReference type="Proteomes" id="UP001260188"/>
    </source>
</evidence>
<feature type="region of interest" description="Disordered" evidence="1">
    <location>
        <begin position="121"/>
        <end position="141"/>
    </location>
</feature>
<name>A0ABU1HXM5_9MICO</name>
<dbReference type="RefSeq" id="WP_309664731.1">
    <property type="nucleotide sequence ID" value="NZ_JAVIZA010000001.1"/>
</dbReference>
<dbReference type="Pfam" id="PF10531">
    <property type="entry name" value="SLBB"/>
    <property type="match status" value="1"/>
</dbReference>
<dbReference type="Pfam" id="PF12836">
    <property type="entry name" value="HHH_3"/>
    <property type="match status" value="1"/>
</dbReference>
<evidence type="ECO:0000256" key="1">
    <source>
        <dbReference type="SAM" id="MobiDB-lite"/>
    </source>
</evidence>
<accession>A0ABU1HXM5</accession>
<dbReference type="Gene3D" id="1.10.150.280">
    <property type="entry name" value="AF1531-like domain"/>
    <property type="match status" value="1"/>
</dbReference>
<feature type="domain" description="Helix-hairpin-helix DNA-binding motif class 1" evidence="2">
    <location>
        <begin position="182"/>
        <end position="201"/>
    </location>
</feature>
<sequence length="204" mass="20651">MTAPDPTPVRRRWSVGALIVLVLAAAAVTVAIGMIRSLAAPASVVTPAVSPTVEAHGDTGTAAVYVHVHGAVVSPGLYRLEADARVIDAVAAAGGFSDTADTAGVNLARTVTDGEQLFVPEPGQAPPESADGGSSGGAGADGLVDLNSADAAALDTLPRVGPALAERIIAWREENGRFTSVEDLLAVSGIGEKMLEALRDRVRV</sequence>
<dbReference type="NCBIfam" id="TIGR00426">
    <property type="entry name" value="competence protein ComEA helix-hairpin-helix repeat region"/>
    <property type="match status" value="1"/>
</dbReference>
<dbReference type="InterPro" id="IPR051675">
    <property type="entry name" value="Endo/Exo/Phosphatase_dom_1"/>
</dbReference>
<protein>
    <submittedName>
        <fullName evidence="3">Competence protein ComEA</fullName>
    </submittedName>
</protein>
<dbReference type="Gene3D" id="3.10.560.10">
    <property type="entry name" value="Outer membrane lipoprotein wza domain like"/>
    <property type="match status" value="1"/>
</dbReference>